<evidence type="ECO:0000313" key="2">
    <source>
        <dbReference type="Proteomes" id="UP000296469"/>
    </source>
</evidence>
<dbReference type="AlphaFoldDB" id="A0A4P7SJU9"/>
<protein>
    <submittedName>
        <fullName evidence="1">Uncharacterized protein</fullName>
    </submittedName>
</protein>
<sequence length="348" mass="34918">MSTRLDQALADIADAAGRASRLAEPGDATGAATVHRIAARVRRRRAVRATAGGAVAASAVGAVALGVPGIGASSLVAARPDAPAGTCGSTLADLPVDPSPDISLQTFPAGSGGAGGGPRGTDLGAWAGSTVAVDLEVPAEPGDVEPPGDAEVQVLVAHGDLVVSTMTASVDRLVDYSYVAPGDDGAVTQVVAWSSGGQLLPLEACDTGERLPAGPYAVWTLRASTDAGGGPGTGAQKELAGPWPIDVAPPPRGLSRLPEDFPHDLPVVGDRLVSVAPHGDGWGVEVAAEGHDRDVVAAQALRDAGAVERVGNQSYPVQRTPSGWDVVVHASTTPDGEPSVVYIVQPVR</sequence>
<accession>A0A4P7SJU9</accession>
<evidence type="ECO:0000313" key="1">
    <source>
        <dbReference type="EMBL" id="QCB92803.1"/>
    </source>
</evidence>
<dbReference type="Proteomes" id="UP000296469">
    <property type="component" value="Chromosome"/>
</dbReference>
<name>A0A4P7SJU9_9CELL</name>
<dbReference type="EMBL" id="CP039291">
    <property type="protein sequence ID" value="QCB92803.1"/>
    <property type="molecule type" value="Genomic_DNA"/>
</dbReference>
<reference evidence="1 2" key="1">
    <citation type="submission" date="2019-04" db="EMBL/GenBank/DDBJ databases">
        <title>Isolation and identification of Cellulomonas shaoxiangyii sp. Nov. isolated from feces of the Tibetan antelopes (Pantholops hodgsonii) in the Qinghai-Tibet plateau of China.</title>
        <authorList>
            <person name="Tian Z."/>
        </authorList>
    </citation>
    <scope>NUCLEOTIDE SEQUENCE [LARGE SCALE GENOMIC DNA]</scope>
    <source>
        <strain evidence="1 2">Z28</strain>
    </source>
</reference>
<dbReference type="KEGG" id="celz:E5225_03800"/>
<dbReference type="OrthoDB" id="4829214at2"/>
<keyword evidence="2" id="KW-1185">Reference proteome</keyword>
<gene>
    <name evidence="1" type="ORF">E5225_03800</name>
</gene>
<dbReference type="RefSeq" id="WP_135974115.1">
    <property type="nucleotide sequence ID" value="NZ_CP039291.1"/>
</dbReference>
<organism evidence="1 2">
    <name type="scientific">Cellulomonas shaoxiangyii</name>
    <dbReference type="NCBI Taxonomy" id="2566013"/>
    <lineage>
        <taxon>Bacteria</taxon>
        <taxon>Bacillati</taxon>
        <taxon>Actinomycetota</taxon>
        <taxon>Actinomycetes</taxon>
        <taxon>Micrococcales</taxon>
        <taxon>Cellulomonadaceae</taxon>
        <taxon>Cellulomonas</taxon>
    </lineage>
</organism>
<proteinExistence type="predicted"/>